<protein>
    <submittedName>
        <fullName evidence="1">Uncharacterized protein</fullName>
    </submittedName>
</protein>
<comment type="caution">
    <text evidence="1">The sequence shown here is derived from an EMBL/GenBank/DDBJ whole genome shotgun (WGS) entry which is preliminary data.</text>
</comment>
<evidence type="ECO:0000313" key="2">
    <source>
        <dbReference type="Proteomes" id="UP000034087"/>
    </source>
</evidence>
<dbReference type="Proteomes" id="UP000034087">
    <property type="component" value="Unassembled WGS sequence"/>
</dbReference>
<dbReference type="PATRIC" id="fig|1618645.3.peg.627"/>
<reference evidence="1 2" key="1">
    <citation type="journal article" date="2015" name="Nature">
        <title>rRNA introns, odd ribosomes, and small enigmatic genomes across a large radiation of phyla.</title>
        <authorList>
            <person name="Brown C.T."/>
            <person name="Hug L.A."/>
            <person name="Thomas B.C."/>
            <person name="Sharon I."/>
            <person name="Castelle C.J."/>
            <person name="Singh A."/>
            <person name="Wilkins M.J."/>
            <person name="Williams K.H."/>
            <person name="Banfield J.F."/>
        </authorList>
    </citation>
    <scope>NUCLEOTIDE SEQUENCE [LARGE SCALE GENOMIC DNA]</scope>
</reference>
<gene>
    <name evidence="1" type="ORF">UW53_C0008G0036</name>
</gene>
<accession>A0A0G1ILH4</accession>
<organism evidence="1 2">
    <name type="scientific">Candidatus Giovannonibacteria bacterium GW2011_GWA1_44_25</name>
    <dbReference type="NCBI Taxonomy" id="1618645"/>
    <lineage>
        <taxon>Bacteria</taxon>
        <taxon>Candidatus Giovannoniibacteriota</taxon>
    </lineage>
</organism>
<dbReference type="AlphaFoldDB" id="A0A0G1ILH4"/>
<name>A0A0G1ILH4_9BACT</name>
<sequence>MVISSSGNVGIGTTSPAATLSVTGNTYLDSNLITYSSSTAANLTISYQRAATTTIPNLAINAWSIATSTSNTPVFTISSTSSPFGLIGIGTSSPSYTLSIAGNEYLTGGLGVGKATTTAGVIESSGLILSGGVFAALGTATSTFSGDINLPTGKCYQVNGTCTLMSAITSLNGLTGTTQTFASNDLISIVSPAAGTVHNFYGSTTPTFGWLHATSSTASFFTGALGIGTTSPWGLLSVNPDGISGPAFVVGSSTATNFIVTNGGNVGIGTAAPTAGLMLDIRGDMSVNNDGYYAFAEDKVNDESGYHTLRSRKHLFRFQFNYLFFLNRCESYRFLPKSGDDDDSNKYRLCLVYRDLHHRISSFYFQYERALRDYFHKWRICFE</sequence>
<evidence type="ECO:0000313" key="1">
    <source>
        <dbReference type="EMBL" id="KKT59753.1"/>
    </source>
</evidence>
<proteinExistence type="predicted"/>
<dbReference type="EMBL" id="LCIR01000008">
    <property type="protein sequence ID" value="KKT59753.1"/>
    <property type="molecule type" value="Genomic_DNA"/>
</dbReference>